<evidence type="ECO:0000313" key="1">
    <source>
        <dbReference type="EMBL" id="KAF3593076.1"/>
    </source>
</evidence>
<evidence type="ECO:0000313" key="2">
    <source>
        <dbReference type="Proteomes" id="UP000266723"/>
    </source>
</evidence>
<gene>
    <name evidence="1" type="ORF">DY000_02026912</name>
</gene>
<dbReference type="EMBL" id="QGKV02000299">
    <property type="protein sequence ID" value="KAF3593076.1"/>
    <property type="molecule type" value="Genomic_DNA"/>
</dbReference>
<reference evidence="1 2" key="1">
    <citation type="journal article" date="2020" name="BMC Genomics">
        <title>Intraspecific diversification of the crop wild relative Brassica cretica Lam. using demographic model selection.</title>
        <authorList>
            <person name="Kioukis A."/>
            <person name="Michalopoulou V.A."/>
            <person name="Briers L."/>
            <person name="Pirintsos S."/>
            <person name="Studholme D.J."/>
            <person name="Pavlidis P."/>
            <person name="Sarris P.F."/>
        </authorList>
    </citation>
    <scope>NUCLEOTIDE SEQUENCE [LARGE SCALE GENOMIC DNA]</scope>
    <source>
        <strain evidence="2">cv. PFS-1207/04</strain>
    </source>
</reference>
<accession>A0ABQ7E982</accession>
<proteinExistence type="predicted"/>
<comment type="caution">
    <text evidence="1">The sequence shown here is derived from an EMBL/GenBank/DDBJ whole genome shotgun (WGS) entry which is preliminary data.</text>
</comment>
<name>A0ABQ7E982_BRACR</name>
<dbReference type="Proteomes" id="UP000266723">
    <property type="component" value="Unassembled WGS sequence"/>
</dbReference>
<sequence>MGGVSEVVTSSGGGGESVVVLMRDGLFSTFLRPSSFRLCSSPVEVVHAFDPPVAKTKSHCSAHHGCGYVRMKTREKACRGLHLPSGGGEVNESETSPPKEVDFKSWTVVTLHLDWKSRLVWSEKFHRRLSILPKILPAAKETERRDIAQLGFKLFLTPKNVL</sequence>
<organism evidence="1 2">
    <name type="scientific">Brassica cretica</name>
    <name type="common">Mustard</name>
    <dbReference type="NCBI Taxonomy" id="69181"/>
    <lineage>
        <taxon>Eukaryota</taxon>
        <taxon>Viridiplantae</taxon>
        <taxon>Streptophyta</taxon>
        <taxon>Embryophyta</taxon>
        <taxon>Tracheophyta</taxon>
        <taxon>Spermatophyta</taxon>
        <taxon>Magnoliopsida</taxon>
        <taxon>eudicotyledons</taxon>
        <taxon>Gunneridae</taxon>
        <taxon>Pentapetalae</taxon>
        <taxon>rosids</taxon>
        <taxon>malvids</taxon>
        <taxon>Brassicales</taxon>
        <taxon>Brassicaceae</taxon>
        <taxon>Brassiceae</taxon>
        <taxon>Brassica</taxon>
    </lineage>
</organism>
<protein>
    <submittedName>
        <fullName evidence="1">Uncharacterized protein</fullName>
    </submittedName>
</protein>
<keyword evidence="2" id="KW-1185">Reference proteome</keyword>